<dbReference type="Proteomes" id="UP001183414">
    <property type="component" value="Unassembled WGS sequence"/>
</dbReference>
<name>A0ABU2NWP4_9ACTN</name>
<reference evidence="2" key="1">
    <citation type="submission" date="2023-07" db="EMBL/GenBank/DDBJ databases">
        <title>30 novel species of actinomycetes from the DSMZ collection.</title>
        <authorList>
            <person name="Nouioui I."/>
        </authorList>
    </citation>
    <scope>NUCLEOTIDE SEQUENCE [LARGE SCALE GENOMIC DNA]</scope>
    <source>
        <strain evidence="2">DSM 42041</strain>
    </source>
</reference>
<protein>
    <submittedName>
        <fullName evidence="1">Uncharacterized protein</fullName>
    </submittedName>
</protein>
<dbReference type="EMBL" id="JAVREQ010000022">
    <property type="protein sequence ID" value="MDT0381420.1"/>
    <property type="molecule type" value="Genomic_DNA"/>
</dbReference>
<sequence>MPRLQILELPEGTHDDRPPFALVIDQVTDKTLADITHNETVLAEGIGARHVLVFAETVEIPDNVITLDHNGHPTPNPGPVRVKLDVDDLRAQLDEFRAHVEQAITDLHQRTTKAAGRPHTEPLRTV</sequence>
<keyword evidence="2" id="KW-1185">Reference proteome</keyword>
<organism evidence="1 2">
    <name type="scientific">Streptomyces hazeniae</name>
    <dbReference type="NCBI Taxonomy" id="3075538"/>
    <lineage>
        <taxon>Bacteria</taxon>
        <taxon>Bacillati</taxon>
        <taxon>Actinomycetota</taxon>
        <taxon>Actinomycetes</taxon>
        <taxon>Kitasatosporales</taxon>
        <taxon>Streptomycetaceae</taxon>
        <taxon>Streptomyces</taxon>
    </lineage>
</organism>
<accession>A0ABU2NWP4</accession>
<gene>
    <name evidence="1" type="ORF">RM572_21920</name>
</gene>
<evidence type="ECO:0000313" key="1">
    <source>
        <dbReference type="EMBL" id="MDT0381420.1"/>
    </source>
</evidence>
<comment type="caution">
    <text evidence="1">The sequence shown here is derived from an EMBL/GenBank/DDBJ whole genome shotgun (WGS) entry which is preliminary data.</text>
</comment>
<dbReference type="RefSeq" id="WP_311675111.1">
    <property type="nucleotide sequence ID" value="NZ_JAVREQ010000022.1"/>
</dbReference>
<evidence type="ECO:0000313" key="2">
    <source>
        <dbReference type="Proteomes" id="UP001183414"/>
    </source>
</evidence>
<proteinExistence type="predicted"/>